<dbReference type="Proteomes" id="UP000184509">
    <property type="component" value="Unassembled WGS sequence"/>
</dbReference>
<accession>A0A1M4WHK2</accession>
<dbReference type="STRING" id="1297750.SAMN05444405_10385"/>
<dbReference type="OrthoDB" id="9811033at2"/>
<dbReference type="InterPro" id="IPR036736">
    <property type="entry name" value="ACP-like_sf"/>
</dbReference>
<sequence length="76" mass="8591">MEVENKIFEIVASVCETEVNNIKGESTIGDFPQWDSMGHLAILSKVEEAFDINFDPEEMMDLEDVNDIEKAVKAKL</sequence>
<dbReference type="RefSeq" id="WP_073399367.1">
    <property type="nucleotide sequence ID" value="NZ_FQTV01000003.1"/>
</dbReference>
<protein>
    <submittedName>
        <fullName evidence="2">Acyl carrier protein</fullName>
    </submittedName>
</protein>
<keyword evidence="3" id="KW-1185">Reference proteome</keyword>
<dbReference type="Gene3D" id="1.10.1200.10">
    <property type="entry name" value="ACP-like"/>
    <property type="match status" value="1"/>
</dbReference>
<dbReference type="EMBL" id="FQTV01000003">
    <property type="protein sequence ID" value="SHE80694.1"/>
    <property type="molecule type" value="Genomic_DNA"/>
</dbReference>
<dbReference type="Pfam" id="PF00550">
    <property type="entry name" value="PP-binding"/>
    <property type="match status" value="1"/>
</dbReference>
<name>A0A1M4WHK2_9BACE</name>
<gene>
    <name evidence="2" type="ORF">SAMN05444405_10385</name>
</gene>
<feature type="domain" description="Carrier" evidence="1">
    <location>
        <begin position="1"/>
        <end position="76"/>
    </location>
</feature>
<dbReference type="PROSITE" id="PS50075">
    <property type="entry name" value="CARRIER"/>
    <property type="match status" value="1"/>
</dbReference>
<dbReference type="SUPFAM" id="SSF47336">
    <property type="entry name" value="ACP-like"/>
    <property type="match status" value="1"/>
</dbReference>
<reference evidence="2 3" key="1">
    <citation type="submission" date="2016-11" db="EMBL/GenBank/DDBJ databases">
        <authorList>
            <person name="Jaros S."/>
            <person name="Januszkiewicz K."/>
            <person name="Wedrychowicz H."/>
        </authorList>
    </citation>
    <scope>NUCLEOTIDE SEQUENCE [LARGE SCALE GENOMIC DNA]</scope>
    <source>
        <strain evidence="2 3">DSM 26991</strain>
    </source>
</reference>
<dbReference type="AlphaFoldDB" id="A0A1M4WHK2"/>
<evidence type="ECO:0000313" key="3">
    <source>
        <dbReference type="Proteomes" id="UP000184509"/>
    </source>
</evidence>
<evidence type="ECO:0000313" key="2">
    <source>
        <dbReference type="EMBL" id="SHE80694.1"/>
    </source>
</evidence>
<organism evidence="2 3">
    <name type="scientific">Bacteroides luti</name>
    <dbReference type="NCBI Taxonomy" id="1297750"/>
    <lineage>
        <taxon>Bacteria</taxon>
        <taxon>Pseudomonadati</taxon>
        <taxon>Bacteroidota</taxon>
        <taxon>Bacteroidia</taxon>
        <taxon>Bacteroidales</taxon>
        <taxon>Bacteroidaceae</taxon>
        <taxon>Bacteroides</taxon>
    </lineage>
</organism>
<evidence type="ECO:0000259" key="1">
    <source>
        <dbReference type="PROSITE" id="PS50075"/>
    </source>
</evidence>
<proteinExistence type="predicted"/>
<dbReference type="InterPro" id="IPR009081">
    <property type="entry name" value="PP-bd_ACP"/>
</dbReference>